<name>A0A1I2K5H4_9FLAO</name>
<dbReference type="AlphaFoldDB" id="A0A1I2K5H4"/>
<dbReference type="Proteomes" id="UP000199116">
    <property type="component" value="Unassembled WGS sequence"/>
</dbReference>
<organism evidence="1 2">
    <name type="scientific">Salegentibacter agarivorans</name>
    <dbReference type="NCBI Taxonomy" id="345907"/>
    <lineage>
        <taxon>Bacteria</taxon>
        <taxon>Pseudomonadati</taxon>
        <taxon>Bacteroidota</taxon>
        <taxon>Flavobacteriia</taxon>
        <taxon>Flavobacteriales</taxon>
        <taxon>Flavobacteriaceae</taxon>
        <taxon>Salegentibacter</taxon>
    </lineage>
</organism>
<reference evidence="2" key="1">
    <citation type="submission" date="2016-10" db="EMBL/GenBank/DDBJ databases">
        <authorList>
            <person name="Varghese N."/>
            <person name="Submissions S."/>
        </authorList>
    </citation>
    <scope>NUCLEOTIDE SEQUENCE [LARGE SCALE GENOMIC DNA]</scope>
    <source>
        <strain evidence="2">DSM 23515</strain>
    </source>
</reference>
<sequence>MLKIGNLVVNQLISVKHSKGFLNNTKKTDCFSVHIGVIILNRYL</sequence>
<gene>
    <name evidence="1" type="ORF">SAMN04488033_101358</name>
</gene>
<keyword evidence="2" id="KW-1185">Reference proteome</keyword>
<evidence type="ECO:0000313" key="1">
    <source>
        <dbReference type="EMBL" id="SFF60467.1"/>
    </source>
</evidence>
<accession>A0A1I2K5H4</accession>
<protein>
    <submittedName>
        <fullName evidence="1">Uncharacterized protein</fullName>
    </submittedName>
</protein>
<proteinExistence type="predicted"/>
<dbReference type="EMBL" id="FOOH01000001">
    <property type="protein sequence ID" value="SFF60467.1"/>
    <property type="molecule type" value="Genomic_DNA"/>
</dbReference>
<evidence type="ECO:0000313" key="2">
    <source>
        <dbReference type="Proteomes" id="UP000199116"/>
    </source>
</evidence>